<evidence type="ECO:0000259" key="6">
    <source>
        <dbReference type="PROSITE" id="PS50089"/>
    </source>
</evidence>
<evidence type="ECO:0000313" key="8">
    <source>
        <dbReference type="Proteomes" id="UP000078237"/>
    </source>
</evidence>
<dbReference type="Gene3D" id="3.30.40.10">
    <property type="entry name" value="Zinc/RING finger domain, C3HC4 (zinc finger)"/>
    <property type="match status" value="1"/>
</dbReference>
<feature type="compositionally biased region" description="Low complexity" evidence="5">
    <location>
        <begin position="150"/>
        <end position="173"/>
    </location>
</feature>
<feature type="compositionally biased region" description="Polar residues" evidence="5">
    <location>
        <begin position="226"/>
        <end position="239"/>
    </location>
</feature>
<dbReference type="OrthoDB" id="6270329at2759"/>
<organism evidence="7 8">
    <name type="scientific">Madurella mycetomatis</name>
    <dbReference type="NCBI Taxonomy" id="100816"/>
    <lineage>
        <taxon>Eukaryota</taxon>
        <taxon>Fungi</taxon>
        <taxon>Dikarya</taxon>
        <taxon>Ascomycota</taxon>
        <taxon>Pezizomycotina</taxon>
        <taxon>Sordariomycetes</taxon>
        <taxon>Sordariomycetidae</taxon>
        <taxon>Sordariales</taxon>
        <taxon>Sordariales incertae sedis</taxon>
        <taxon>Madurella</taxon>
    </lineage>
</organism>
<evidence type="ECO:0000256" key="4">
    <source>
        <dbReference type="PROSITE-ProRule" id="PRU00175"/>
    </source>
</evidence>
<dbReference type="AlphaFoldDB" id="A0A175W9X8"/>
<dbReference type="PROSITE" id="PS00518">
    <property type="entry name" value="ZF_RING_1"/>
    <property type="match status" value="1"/>
</dbReference>
<feature type="region of interest" description="Disordered" evidence="5">
    <location>
        <begin position="87"/>
        <end position="179"/>
    </location>
</feature>
<feature type="compositionally biased region" description="Pro residues" evidence="5">
    <location>
        <begin position="101"/>
        <end position="112"/>
    </location>
</feature>
<feature type="region of interest" description="Disordered" evidence="5">
    <location>
        <begin position="218"/>
        <end position="350"/>
    </location>
</feature>
<evidence type="ECO:0000256" key="2">
    <source>
        <dbReference type="ARBA" id="ARBA00022771"/>
    </source>
</evidence>
<reference evidence="7 8" key="1">
    <citation type="journal article" date="2016" name="Genome Announc.">
        <title>Genome Sequence of Madurella mycetomatis mm55, Isolated from a Human Mycetoma Case in Sudan.</title>
        <authorList>
            <person name="Smit S."/>
            <person name="Derks M.F."/>
            <person name="Bervoets S."/>
            <person name="Fahal A."/>
            <person name="van Leeuwen W."/>
            <person name="van Belkum A."/>
            <person name="van de Sande W.W."/>
        </authorList>
    </citation>
    <scope>NUCLEOTIDE SEQUENCE [LARGE SCALE GENOMIC DNA]</scope>
    <source>
        <strain evidence="8">mm55</strain>
    </source>
</reference>
<dbReference type="Proteomes" id="UP000078237">
    <property type="component" value="Unassembled WGS sequence"/>
</dbReference>
<dbReference type="STRING" id="100816.A0A175W9X8"/>
<gene>
    <name evidence="7" type="ORF">MMYC01_202448</name>
</gene>
<dbReference type="InterPro" id="IPR017907">
    <property type="entry name" value="Znf_RING_CS"/>
</dbReference>
<dbReference type="SUPFAM" id="SSF57850">
    <property type="entry name" value="RING/U-box"/>
    <property type="match status" value="1"/>
</dbReference>
<dbReference type="GO" id="GO:0008270">
    <property type="term" value="F:zinc ion binding"/>
    <property type="evidence" value="ECO:0007669"/>
    <property type="project" value="UniProtKB-KW"/>
</dbReference>
<dbReference type="InterPro" id="IPR013083">
    <property type="entry name" value="Znf_RING/FYVE/PHD"/>
</dbReference>
<proteinExistence type="predicted"/>
<protein>
    <recommendedName>
        <fullName evidence="6">RING-type domain-containing protein</fullName>
    </recommendedName>
</protein>
<dbReference type="InterPro" id="IPR001841">
    <property type="entry name" value="Znf_RING"/>
</dbReference>
<dbReference type="PANTHER" id="PTHR47094:SF1">
    <property type="entry name" value="RING-TYPE E3 UBIQUITIN TRANSFERASE"/>
    <property type="match status" value="1"/>
</dbReference>
<feature type="domain" description="RING-type" evidence="6">
    <location>
        <begin position="400"/>
        <end position="441"/>
    </location>
</feature>
<dbReference type="VEuPathDB" id="FungiDB:MMYC01_202448"/>
<dbReference type="GO" id="GO:0061630">
    <property type="term" value="F:ubiquitin protein ligase activity"/>
    <property type="evidence" value="ECO:0007669"/>
    <property type="project" value="InterPro"/>
</dbReference>
<feature type="compositionally biased region" description="Low complexity" evidence="5">
    <location>
        <begin position="256"/>
        <end position="270"/>
    </location>
</feature>
<sequence length="480" mass="50323">MADNLLDANQALFELTNLALPLPRLVTFSAASPSFHASPFNALDPIEPPAYSAFARRRPVGNLLRPLVDPSSVVGIPFAAAAGRSRRVGLDGGLNQGPTRPGSPNPLTPAPRRPAAASLNPASARGRPLPNQDPNRNLNPPPFQNPNASAATTTTTTATTATATATATTATTTSRSVFSSNCPFHRPHNFSPGSAAPFEASSEDLFFLNELVSRDFSSPPPFPARSTHQNLSTQNTASTPHLAGLPGARPDRSGEPATAAGPAATPAVGGDSDDSDAMSSHTRSKRAPRAGDLALPSASSGSQAGPSTGPASSAGQRRSSRGSAPQAPQQPQPSQSSSANKRKRADDTAVVKGEADDGDLFGEDLFANHDVVDLVDKDEVPAEVRSQKTKNYVKLSAFNCVICMDDVTDLTVTHCGHLFCSACLHSALNIDATKRICPICRQRIDNLPSNGKWSQRAKGYYPLELKLMTKTTLGKRAAES</sequence>
<dbReference type="EMBL" id="LCTW02000058">
    <property type="protein sequence ID" value="KXX80487.1"/>
    <property type="molecule type" value="Genomic_DNA"/>
</dbReference>
<dbReference type="GO" id="GO:0140082">
    <property type="term" value="F:SUMO-ubiquitin ligase activity"/>
    <property type="evidence" value="ECO:0007669"/>
    <property type="project" value="TreeGrafter"/>
</dbReference>
<dbReference type="GO" id="GO:0033768">
    <property type="term" value="C:SUMO-targeted ubiquitin ligase complex"/>
    <property type="evidence" value="ECO:0007669"/>
    <property type="project" value="TreeGrafter"/>
</dbReference>
<evidence type="ECO:0000256" key="1">
    <source>
        <dbReference type="ARBA" id="ARBA00022723"/>
    </source>
</evidence>
<feature type="compositionally biased region" description="Low complexity" evidence="5">
    <location>
        <begin position="296"/>
        <end position="339"/>
    </location>
</feature>
<dbReference type="GO" id="GO:0032183">
    <property type="term" value="F:SUMO binding"/>
    <property type="evidence" value="ECO:0007669"/>
    <property type="project" value="TreeGrafter"/>
</dbReference>
<dbReference type="InterPro" id="IPR049627">
    <property type="entry name" value="SLX8"/>
</dbReference>
<comment type="caution">
    <text evidence="7">The sequence shown here is derived from an EMBL/GenBank/DDBJ whole genome shotgun (WGS) entry which is preliminary data.</text>
</comment>
<keyword evidence="3" id="KW-0862">Zinc</keyword>
<keyword evidence="2 4" id="KW-0863">Zinc-finger</keyword>
<keyword evidence="8" id="KW-1185">Reference proteome</keyword>
<evidence type="ECO:0000256" key="3">
    <source>
        <dbReference type="ARBA" id="ARBA00022833"/>
    </source>
</evidence>
<dbReference type="PROSITE" id="PS50089">
    <property type="entry name" value="ZF_RING_2"/>
    <property type="match status" value="1"/>
</dbReference>
<keyword evidence="1" id="KW-0479">Metal-binding</keyword>
<evidence type="ECO:0000313" key="7">
    <source>
        <dbReference type="EMBL" id="KXX80487.1"/>
    </source>
</evidence>
<dbReference type="PANTHER" id="PTHR47094">
    <property type="entry name" value="ELFLESS, ISOFORM B"/>
    <property type="match status" value="1"/>
</dbReference>
<name>A0A175W9X8_9PEZI</name>
<accession>A0A175W9X8</accession>
<feature type="compositionally biased region" description="Low complexity" evidence="5">
    <location>
        <begin position="113"/>
        <end position="125"/>
    </location>
</feature>
<evidence type="ECO:0000256" key="5">
    <source>
        <dbReference type="SAM" id="MobiDB-lite"/>
    </source>
</evidence>
<dbReference type="GO" id="GO:0006511">
    <property type="term" value="P:ubiquitin-dependent protein catabolic process"/>
    <property type="evidence" value="ECO:0007669"/>
    <property type="project" value="TreeGrafter"/>
</dbReference>
<dbReference type="SMART" id="SM00184">
    <property type="entry name" value="RING"/>
    <property type="match status" value="1"/>
</dbReference>
<dbReference type="Pfam" id="PF13920">
    <property type="entry name" value="zf-C3HC4_3"/>
    <property type="match status" value="1"/>
</dbReference>